<evidence type="ECO:0000313" key="1">
    <source>
        <dbReference type="EMBL" id="KAK0415612.1"/>
    </source>
</evidence>
<accession>A0AA39I0N2</accession>
<sequence length="112" mass="12869">MTSVAAWLRTIRSDMVPPRLHHQAHGTDTMGRTAPNILDAGRLGAHTWVTGKCLRTTFSRNYIVKGDFKFGTRYLANLGEQNRLLLHKTESVSCTRWMKKYKEHLRATDKKN</sequence>
<dbReference type="AlphaFoldDB" id="A0AA39I0N2"/>
<protein>
    <submittedName>
        <fullName evidence="1">Uncharacterized protein</fullName>
    </submittedName>
</protein>
<proteinExistence type="predicted"/>
<dbReference type="EMBL" id="JAUCMV010000002">
    <property type="protein sequence ID" value="KAK0415612.1"/>
    <property type="molecule type" value="Genomic_DNA"/>
</dbReference>
<organism evidence="1 2">
    <name type="scientific">Steinernema hermaphroditum</name>
    <dbReference type="NCBI Taxonomy" id="289476"/>
    <lineage>
        <taxon>Eukaryota</taxon>
        <taxon>Metazoa</taxon>
        <taxon>Ecdysozoa</taxon>
        <taxon>Nematoda</taxon>
        <taxon>Chromadorea</taxon>
        <taxon>Rhabditida</taxon>
        <taxon>Tylenchina</taxon>
        <taxon>Panagrolaimomorpha</taxon>
        <taxon>Strongyloidoidea</taxon>
        <taxon>Steinernematidae</taxon>
        <taxon>Steinernema</taxon>
    </lineage>
</organism>
<reference evidence="1" key="1">
    <citation type="submission" date="2023-06" db="EMBL/GenBank/DDBJ databases">
        <title>Genomic analysis of the entomopathogenic nematode Steinernema hermaphroditum.</title>
        <authorList>
            <person name="Schwarz E.M."/>
            <person name="Heppert J.K."/>
            <person name="Baniya A."/>
            <person name="Schwartz H.T."/>
            <person name="Tan C.-H."/>
            <person name="Antoshechkin I."/>
            <person name="Sternberg P.W."/>
            <person name="Goodrich-Blair H."/>
            <person name="Dillman A.R."/>
        </authorList>
    </citation>
    <scope>NUCLEOTIDE SEQUENCE</scope>
    <source>
        <strain evidence="1">PS9179</strain>
        <tissue evidence="1">Whole animal</tissue>
    </source>
</reference>
<keyword evidence="2" id="KW-1185">Reference proteome</keyword>
<name>A0AA39I0N2_9BILA</name>
<comment type="caution">
    <text evidence="1">The sequence shown here is derived from an EMBL/GenBank/DDBJ whole genome shotgun (WGS) entry which is preliminary data.</text>
</comment>
<dbReference type="Proteomes" id="UP001175271">
    <property type="component" value="Unassembled WGS sequence"/>
</dbReference>
<gene>
    <name evidence="1" type="ORF">QR680_012027</name>
</gene>
<evidence type="ECO:0000313" key="2">
    <source>
        <dbReference type="Proteomes" id="UP001175271"/>
    </source>
</evidence>